<dbReference type="Proteomes" id="UP000476055">
    <property type="component" value="Unassembled WGS sequence"/>
</dbReference>
<dbReference type="PANTHER" id="PTHR33284">
    <property type="entry name" value="RIBOSOMAL PROTEIN L25/GLN-TRNA SYNTHETASE, ANTI-CODON-BINDING DOMAIN-CONTAINING PROTEIN"/>
    <property type="match status" value="1"/>
</dbReference>
<dbReference type="NCBIfam" id="TIGR00731">
    <property type="entry name" value="bL25_bact_ctc"/>
    <property type="match status" value="1"/>
</dbReference>
<dbReference type="InterPro" id="IPR011035">
    <property type="entry name" value="Ribosomal_bL25/Gln-tRNA_synth"/>
</dbReference>
<gene>
    <name evidence="7" type="ORF">FYJ59_04645</name>
</gene>
<organism evidence="7 8">
    <name type="scientific">Waltera intestinalis</name>
    <dbReference type="NCBI Taxonomy" id="2606635"/>
    <lineage>
        <taxon>Bacteria</taxon>
        <taxon>Bacillati</taxon>
        <taxon>Bacillota</taxon>
        <taxon>Clostridia</taxon>
        <taxon>Lachnospirales</taxon>
        <taxon>Lachnospiraceae</taxon>
        <taxon>Waltera</taxon>
    </lineage>
</organism>
<dbReference type="PANTHER" id="PTHR33284:SF1">
    <property type="entry name" value="RIBOSOMAL PROTEIN L25_GLN-TRNA SYNTHETASE, ANTI-CODON-BINDING DOMAIN-CONTAINING PROTEIN"/>
    <property type="match status" value="1"/>
</dbReference>
<sequence length="195" mass="21810">MLTLKAEKRNPEEKAKKLRRDGFITGVLYGKEMKENVSLKFTEKDAAAFIKNAKEGTQAYLELDGKNVDVLVKNIDFDPLTKKYMALDFQALVAGEVVSATVPIVYLNEDKVQGIFEAELSEVHYKADPAHLLEPIEIDLATLPQTTKTMYVKDLKLEEKGVHVTTSGEQQLFHIGAYGQEETDETEAEAADETK</sequence>
<evidence type="ECO:0000259" key="5">
    <source>
        <dbReference type="Pfam" id="PF01386"/>
    </source>
</evidence>
<dbReference type="Pfam" id="PF01386">
    <property type="entry name" value="Ribosomal_L25p"/>
    <property type="match status" value="1"/>
</dbReference>
<feature type="domain" description="Large ribosomal subunit protein bL25 L25" evidence="5">
    <location>
        <begin position="4"/>
        <end position="89"/>
    </location>
</feature>
<evidence type="ECO:0000313" key="7">
    <source>
        <dbReference type="EMBL" id="MST57538.1"/>
    </source>
</evidence>
<keyword evidence="2" id="KW-0694">RNA-binding</keyword>
<dbReference type="InterPro" id="IPR001021">
    <property type="entry name" value="Ribosomal_bL25_long"/>
</dbReference>
<dbReference type="InterPro" id="IPR029751">
    <property type="entry name" value="Ribosomal_L25_dom"/>
</dbReference>
<protein>
    <submittedName>
        <fullName evidence="7">50S ribosomal protein L25</fullName>
    </submittedName>
</protein>
<dbReference type="EMBL" id="VUMU01000003">
    <property type="protein sequence ID" value="MST57538.1"/>
    <property type="molecule type" value="Genomic_DNA"/>
</dbReference>
<evidence type="ECO:0000256" key="4">
    <source>
        <dbReference type="ARBA" id="ARBA00023274"/>
    </source>
</evidence>
<dbReference type="CDD" id="cd00495">
    <property type="entry name" value="Ribosomal_L25_TL5_CTC"/>
    <property type="match status" value="1"/>
</dbReference>
<accession>A0A6L5YI17</accession>
<proteinExistence type="predicted"/>
<evidence type="ECO:0000256" key="2">
    <source>
        <dbReference type="ARBA" id="ARBA00022884"/>
    </source>
</evidence>
<evidence type="ECO:0000256" key="3">
    <source>
        <dbReference type="ARBA" id="ARBA00022980"/>
    </source>
</evidence>
<dbReference type="Gene3D" id="2.170.120.20">
    <property type="entry name" value="Ribosomal protein L25, beta domain"/>
    <property type="match status" value="1"/>
</dbReference>
<keyword evidence="3 7" id="KW-0689">Ribosomal protein</keyword>
<dbReference type="InterPro" id="IPR020056">
    <property type="entry name" value="Rbsml_bL25/Gln-tRNA_synth_N"/>
</dbReference>
<dbReference type="InterPro" id="IPR020930">
    <property type="entry name" value="Ribosomal_uL5_bac-type"/>
</dbReference>
<name>A0A6L5YI17_9FIRM</name>
<evidence type="ECO:0000259" key="6">
    <source>
        <dbReference type="Pfam" id="PF14693"/>
    </source>
</evidence>
<dbReference type="GO" id="GO:0022625">
    <property type="term" value="C:cytosolic large ribosomal subunit"/>
    <property type="evidence" value="ECO:0007669"/>
    <property type="project" value="TreeGrafter"/>
</dbReference>
<dbReference type="SUPFAM" id="SSF50715">
    <property type="entry name" value="Ribosomal protein L25-like"/>
    <property type="match status" value="1"/>
</dbReference>
<dbReference type="AlphaFoldDB" id="A0A6L5YI17"/>
<dbReference type="GO" id="GO:0006412">
    <property type="term" value="P:translation"/>
    <property type="evidence" value="ECO:0007669"/>
    <property type="project" value="InterPro"/>
</dbReference>
<feature type="domain" description="Large ribosomal subunit protein bL25 beta" evidence="6">
    <location>
        <begin position="98"/>
        <end position="175"/>
    </location>
</feature>
<dbReference type="GO" id="GO:0008097">
    <property type="term" value="F:5S rRNA binding"/>
    <property type="evidence" value="ECO:0007669"/>
    <property type="project" value="InterPro"/>
</dbReference>
<dbReference type="Pfam" id="PF14693">
    <property type="entry name" value="Ribosomal_TL5_C"/>
    <property type="match status" value="1"/>
</dbReference>
<evidence type="ECO:0000256" key="1">
    <source>
        <dbReference type="ARBA" id="ARBA00022730"/>
    </source>
</evidence>
<dbReference type="Gene3D" id="2.40.240.10">
    <property type="entry name" value="Ribosomal Protein L25, Chain P"/>
    <property type="match status" value="1"/>
</dbReference>
<dbReference type="GO" id="GO:0003735">
    <property type="term" value="F:structural constituent of ribosome"/>
    <property type="evidence" value="ECO:0007669"/>
    <property type="project" value="InterPro"/>
</dbReference>
<evidence type="ECO:0000313" key="8">
    <source>
        <dbReference type="Proteomes" id="UP000476055"/>
    </source>
</evidence>
<comment type="caution">
    <text evidence="7">The sequence shown here is derived from an EMBL/GenBank/DDBJ whole genome shotgun (WGS) entry which is preliminary data.</text>
</comment>
<dbReference type="InterPro" id="IPR020057">
    <property type="entry name" value="Ribosomal_bL25_b-dom"/>
</dbReference>
<dbReference type="RefSeq" id="WP_022153295.1">
    <property type="nucleotide sequence ID" value="NZ_DAWCKG010000054.1"/>
</dbReference>
<keyword evidence="4" id="KW-0687">Ribonucleoprotein</keyword>
<keyword evidence="1" id="KW-0699">rRNA-binding</keyword>
<dbReference type="InterPro" id="IPR037121">
    <property type="entry name" value="Ribosomal_bL25_C"/>
</dbReference>
<keyword evidence="8" id="KW-1185">Reference proteome</keyword>
<reference evidence="7 8" key="1">
    <citation type="submission" date="2019-08" db="EMBL/GenBank/DDBJ databases">
        <title>In-depth cultivation of the pig gut microbiome towards novel bacterial diversity and tailored functional studies.</title>
        <authorList>
            <person name="Wylensek D."/>
            <person name="Hitch T.C.A."/>
            <person name="Clavel T."/>
        </authorList>
    </citation>
    <scope>NUCLEOTIDE SEQUENCE [LARGE SCALE GENOMIC DNA]</scope>
    <source>
        <strain evidence="7 8">WCA3-601-WT-6H</strain>
    </source>
</reference>